<dbReference type="SUPFAM" id="SSF88659">
    <property type="entry name" value="Sigma3 and sigma4 domains of RNA polymerase sigma factors"/>
    <property type="match status" value="1"/>
</dbReference>
<evidence type="ECO:0000256" key="3">
    <source>
        <dbReference type="ARBA" id="ARBA00023082"/>
    </source>
</evidence>
<evidence type="ECO:0000313" key="8">
    <source>
        <dbReference type="Proteomes" id="UP000287224"/>
    </source>
</evidence>
<keyword evidence="3" id="KW-0731">Sigma factor</keyword>
<dbReference type="SUPFAM" id="SSF88946">
    <property type="entry name" value="Sigma2 domain of RNA polymerase sigma factors"/>
    <property type="match status" value="1"/>
</dbReference>
<keyword evidence="4" id="KW-0804">Transcription</keyword>
<keyword evidence="8" id="KW-1185">Reference proteome</keyword>
<comment type="similarity">
    <text evidence="1">Belongs to the sigma-70 factor family. ECF subfamily.</text>
</comment>
<keyword evidence="2" id="KW-0805">Transcription regulation</keyword>
<dbReference type="InterPro" id="IPR007627">
    <property type="entry name" value="RNA_pol_sigma70_r2"/>
</dbReference>
<organism evidence="7 8">
    <name type="scientific">Dictyobacter aurantiacus</name>
    <dbReference type="NCBI Taxonomy" id="1936993"/>
    <lineage>
        <taxon>Bacteria</taxon>
        <taxon>Bacillati</taxon>
        <taxon>Chloroflexota</taxon>
        <taxon>Ktedonobacteria</taxon>
        <taxon>Ktedonobacterales</taxon>
        <taxon>Dictyobacteraceae</taxon>
        <taxon>Dictyobacter</taxon>
    </lineage>
</organism>
<feature type="domain" description="RNA polymerase sigma factor 70 region 4 type 2" evidence="6">
    <location>
        <begin position="155"/>
        <end position="206"/>
    </location>
</feature>
<sequence length="224" mass="25671">MLHEKKLLLSSNEWQLIDLLQKGNEDAFVALIDRYQTTMLRLAMLYVPERAIAEDVVQDAWIGVLRGLKHFERRSSLKVWISRILINCAKTRALREKRSVPFSSLLGPDVILNEPTVDPGRFSPLDSPSPGAWTSLPANWNELPEERFLSQETHRQLVAAIQALPASQRTVLTLRDLEGWTSEEVCNVLDISESNQRVLLHRARAKVRQALERSFTEHETLKEK</sequence>
<dbReference type="Pfam" id="PF04542">
    <property type="entry name" value="Sigma70_r2"/>
    <property type="match status" value="1"/>
</dbReference>
<dbReference type="Proteomes" id="UP000287224">
    <property type="component" value="Unassembled WGS sequence"/>
</dbReference>
<dbReference type="Gene3D" id="1.10.1740.10">
    <property type="match status" value="1"/>
</dbReference>
<reference evidence="8" key="1">
    <citation type="submission" date="2018-12" db="EMBL/GenBank/DDBJ databases">
        <title>Tengunoibacter tsumagoiensis gen. nov., sp. nov., Dictyobacter kobayashii sp. nov., D. alpinus sp. nov., and D. joshuensis sp. nov. and description of Dictyobacteraceae fam. nov. within the order Ktedonobacterales isolated from Tengu-no-mugimeshi.</title>
        <authorList>
            <person name="Wang C.M."/>
            <person name="Zheng Y."/>
            <person name="Sakai Y."/>
            <person name="Toyoda A."/>
            <person name="Minakuchi Y."/>
            <person name="Abe K."/>
            <person name="Yokota A."/>
            <person name="Yabe S."/>
        </authorList>
    </citation>
    <scope>NUCLEOTIDE SEQUENCE [LARGE SCALE GENOMIC DNA]</scope>
    <source>
        <strain evidence="8">S-27</strain>
    </source>
</reference>
<dbReference type="OrthoDB" id="158189at2"/>
<proteinExistence type="inferred from homology"/>
<evidence type="ECO:0000256" key="2">
    <source>
        <dbReference type="ARBA" id="ARBA00023015"/>
    </source>
</evidence>
<dbReference type="GO" id="GO:0006352">
    <property type="term" value="P:DNA-templated transcription initiation"/>
    <property type="evidence" value="ECO:0007669"/>
    <property type="project" value="InterPro"/>
</dbReference>
<protein>
    <submittedName>
        <fullName evidence="7">RNA polymerase sigma24 factor</fullName>
    </submittedName>
</protein>
<dbReference type="NCBIfam" id="TIGR02937">
    <property type="entry name" value="sigma70-ECF"/>
    <property type="match status" value="1"/>
</dbReference>
<evidence type="ECO:0000259" key="6">
    <source>
        <dbReference type="Pfam" id="PF08281"/>
    </source>
</evidence>
<dbReference type="AlphaFoldDB" id="A0A401ZLQ8"/>
<dbReference type="PANTHER" id="PTHR43133">
    <property type="entry name" value="RNA POLYMERASE ECF-TYPE SIGMA FACTO"/>
    <property type="match status" value="1"/>
</dbReference>
<gene>
    <name evidence="7" type="primary">rpoE_2</name>
    <name evidence="7" type="ORF">KDAU_51220</name>
</gene>
<dbReference type="GO" id="GO:0003677">
    <property type="term" value="F:DNA binding"/>
    <property type="evidence" value="ECO:0007669"/>
    <property type="project" value="InterPro"/>
</dbReference>
<dbReference type="Pfam" id="PF08281">
    <property type="entry name" value="Sigma70_r4_2"/>
    <property type="match status" value="1"/>
</dbReference>
<dbReference type="InterPro" id="IPR039425">
    <property type="entry name" value="RNA_pol_sigma-70-like"/>
</dbReference>
<dbReference type="InterPro" id="IPR014284">
    <property type="entry name" value="RNA_pol_sigma-70_dom"/>
</dbReference>
<dbReference type="PANTHER" id="PTHR43133:SF53">
    <property type="entry name" value="ECF RNA POLYMERASE SIGMA-E FACTOR"/>
    <property type="match status" value="1"/>
</dbReference>
<accession>A0A401ZLQ8</accession>
<name>A0A401ZLQ8_9CHLR</name>
<feature type="domain" description="RNA polymerase sigma-70 region 2" evidence="5">
    <location>
        <begin position="31"/>
        <end position="98"/>
    </location>
</feature>
<dbReference type="GO" id="GO:0016987">
    <property type="term" value="F:sigma factor activity"/>
    <property type="evidence" value="ECO:0007669"/>
    <property type="project" value="UniProtKB-KW"/>
</dbReference>
<evidence type="ECO:0000313" key="7">
    <source>
        <dbReference type="EMBL" id="GCE07793.1"/>
    </source>
</evidence>
<dbReference type="Gene3D" id="1.10.10.10">
    <property type="entry name" value="Winged helix-like DNA-binding domain superfamily/Winged helix DNA-binding domain"/>
    <property type="match status" value="1"/>
</dbReference>
<dbReference type="CDD" id="cd06171">
    <property type="entry name" value="Sigma70_r4"/>
    <property type="match status" value="1"/>
</dbReference>
<dbReference type="EMBL" id="BIFQ01000002">
    <property type="protein sequence ID" value="GCE07793.1"/>
    <property type="molecule type" value="Genomic_DNA"/>
</dbReference>
<dbReference type="InterPro" id="IPR036388">
    <property type="entry name" value="WH-like_DNA-bd_sf"/>
</dbReference>
<dbReference type="InterPro" id="IPR013325">
    <property type="entry name" value="RNA_pol_sigma_r2"/>
</dbReference>
<comment type="caution">
    <text evidence="7">The sequence shown here is derived from an EMBL/GenBank/DDBJ whole genome shotgun (WGS) entry which is preliminary data.</text>
</comment>
<dbReference type="InterPro" id="IPR013324">
    <property type="entry name" value="RNA_pol_sigma_r3/r4-like"/>
</dbReference>
<evidence type="ECO:0000256" key="4">
    <source>
        <dbReference type="ARBA" id="ARBA00023163"/>
    </source>
</evidence>
<evidence type="ECO:0000256" key="1">
    <source>
        <dbReference type="ARBA" id="ARBA00010641"/>
    </source>
</evidence>
<dbReference type="InterPro" id="IPR013249">
    <property type="entry name" value="RNA_pol_sigma70_r4_t2"/>
</dbReference>
<evidence type="ECO:0000259" key="5">
    <source>
        <dbReference type="Pfam" id="PF04542"/>
    </source>
</evidence>